<comment type="caution">
    <text evidence="1">The sequence shown here is derived from an EMBL/GenBank/DDBJ whole genome shotgun (WGS) entry which is preliminary data.</text>
</comment>
<reference evidence="1 2" key="1">
    <citation type="submission" date="2020-08" db="EMBL/GenBank/DDBJ databases">
        <title>Genomic Encyclopedia of Type Strains, Phase IV (KMG-V): Genome sequencing to study the core and pangenomes of soil and plant-associated prokaryotes.</title>
        <authorList>
            <person name="Whitman W."/>
        </authorList>
    </citation>
    <scope>NUCLEOTIDE SEQUENCE [LARGE SCALE GENOMIC DNA]</scope>
    <source>
        <strain evidence="1 2">SEMIA 4064</strain>
    </source>
</reference>
<accession>A0A7W8XZ25</accession>
<evidence type="ECO:0000313" key="2">
    <source>
        <dbReference type="Proteomes" id="UP000549882"/>
    </source>
</evidence>
<dbReference type="Gene3D" id="2.30.30.240">
    <property type="entry name" value="PRC-barrel domain"/>
    <property type="match status" value="1"/>
</dbReference>
<dbReference type="SUPFAM" id="SSF50346">
    <property type="entry name" value="PRC-barrel domain"/>
    <property type="match status" value="1"/>
</dbReference>
<evidence type="ECO:0000313" key="1">
    <source>
        <dbReference type="EMBL" id="MBB5577989.1"/>
    </source>
</evidence>
<dbReference type="EMBL" id="JACHBI010000032">
    <property type="protein sequence ID" value="MBB5577989.1"/>
    <property type="molecule type" value="Genomic_DNA"/>
</dbReference>
<evidence type="ECO:0008006" key="3">
    <source>
        <dbReference type="Google" id="ProtNLM"/>
    </source>
</evidence>
<sequence>MDHAIHVRLMPSELTPAVLKGATIYGADDRKIGTVDHIHGSGAGGSTVIDVGGFLGIGAKPSLFQFRISTSCGTKTVTSMPSQAGRRTN</sequence>
<proteinExistence type="predicted"/>
<organism evidence="1 2">
    <name type="scientific">Rhizobium paranaense</name>
    <dbReference type="NCBI Taxonomy" id="1650438"/>
    <lineage>
        <taxon>Bacteria</taxon>
        <taxon>Pseudomonadati</taxon>
        <taxon>Pseudomonadota</taxon>
        <taxon>Alphaproteobacteria</taxon>
        <taxon>Hyphomicrobiales</taxon>
        <taxon>Rhizobiaceae</taxon>
        <taxon>Rhizobium/Agrobacterium group</taxon>
        <taxon>Rhizobium</taxon>
    </lineage>
</organism>
<dbReference type="InterPro" id="IPR011033">
    <property type="entry name" value="PRC_barrel-like_sf"/>
</dbReference>
<dbReference type="AlphaFoldDB" id="A0A7W8XZ25"/>
<dbReference type="Proteomes" id="UP000549882">
    <property type="component" value="Unassembled WGS sequence"/>
</dbReference>
<gene>
    <name evidence="1" type="ORF">GGD50_006645</name>
</gene>
<keyword evidence="2" id="KW-1185">Reference proteome</keyword>
<name>A0A7W8XZ25_9HYPH</name>
<protein>
    <recommendedName>
        <fullName evidence="3">PRC-barrel domain-containing protein</fullName>
    </recommendedName>
</protein>